<dbReference type="InterPro" id="IPR050681">
    <property type="entry name" value="CDF/SLC30A"/>
</dbReference>
<dbReference type="InterPro" id="IPR038396">
    <property type="entry name" value="SpoIIAA-like_sf"/>
</dbReference>
<dbReference type="InterPro" id="IPR036837">
    <property type="entry name" value="Cation_efflux_CTD_sf"/>
</dbReference>
<keyword evidence="3" id="KW-0813">Transport</keyword>
<dbReference type="InterPro" id="IPR036513">
    <property type="entry name" value="STAS_dom_sf"/>
</dbReference>
<dbReference type="SUPFAM" id="SSF52091">
    <property type="entry name" value="SpoIIaa-like"/>
    <property type="match status" value="1"/>
</dbReference>
<dbReference type="SUPFAM" id="SSF160240">
    <property type="entry name" value="Cation efflux protein cytoplasmic domain-like"/>
    <property type="match status" value="1"/>
</dbReference>
<feature type="domain" description="Cation efflux protein cytoplasmic" evidence="11">
    <location>
        <begin position="214"/>
        <end position="284"/>
    </location>
</feature>
<evidence type="ECO:0000256" key="8">
    <source>
        <dbReference type="ARBA" id="ARBA00023136"/>
    </source>
</evidence>
<evidence type="ECO:0000256" key="5">
    <source>
        <dbReference type="ARBA" id="ARBA00022906"/>
    </source>
</evidence>
<keyword evidence="6 9" id="KW-1133">Transmembrane helix</keyword>
<feature type="transmembrane region" description="Helical" evidence="9">
    <location>
        <begin position="153"/>
        <end position="175"/>
    </location>
</feature>
<feature type="transmembrane region" description="Helical" evidence="9">
    <location>
        <begin position="21"/>
        <end position="39"/>
    </location>
</feature>
<keyword evidence="4 9" id="KW-0812">Transmembrane</keyword>
<evidence type="ECO:0000256" key="7">
    <source>
        <dbReference type="ARBA" id="ARBA00023065"/>
    </source>
</evidence>
<evidence type="ECO:0000256" key="4">
    <source>
        <dbReference type="ARBA" id="ARBA00022692"/>
    </source>
</evidence>
<dbReference type="SUPFAM" id="SSF161111">
    <property type="entry name" value="Cation efflux protein transmembrane domain-like"/>
    <property type="match status" value="1"/>
</dbReference>
<evidence type="ECO:0000313" key="13">
    <source>
        <dbReference type="Proteomes" id="UP000644441"/>
    </source>
</evidence>
<keyword evidence="5" id="KW-0864">Zinc transport</keyword>
<comment type="subcellular location">
    <subcellularLocation>
        <location evidence="1">Membrane</location>
        <topology evidence="1">Multi-pass membrane protein</topology>
    </subcellularLocation>
</comment>
<dbReference type="InterPro" id="IPR027469">
    <property type="entry name" value="Cation_efflux_TMD_sf"/>
</dbReference>
<keyword evidence="13" id="KW-1185">Reference proteome</keyword>
<feature type="transmembrane region" description="Helical" evidence="9">
    <location>
        <begin position="117"/>
        <end position="141"/>
    </location>
</feature>
<evidence type="ECO:0000256" key="2">
    <source>
        <dbReference type="ARBA" id="ARBA00008873"/>
    </source>
</evidence>
<feature type="transmembrane region" description="Helical" evidence="9">
    <location>
        <begin position="86"/>
        <end position="105"/>
    </location>
</feature>
<dbReference type="Pfam" id="PF16916">
    <property type="entry name" value="ZT_dimer"/>
    <property type="match status" value="1"/>
</dbReference>
<dbReference type="EMBL" id="ARXR01000001">
    <property type="protein sequence ID" value="MBF5051530.1"/>
    <property type="molecule type" value="Genomic_DNA"/>
</dbReference>
<dbReference type="NCBIfam" id="TIGR01297">
    <property type="entry name" value="CDF"/>
    <property type="match status" value="1"/>
</dbReference>
<protein>
    <submittedName>
        <fullName evidence="12">Cation diffusion facilitator family transporter</fullName>
    </submittedName>
</protein>
<evidence type="ECO:0000313" key="12">
    <source>
        <dbReference type="EMBL" id="MBF5051530.1"/>
    </source>
</evidence>
<dbReference type="PANTHER" id="PTHR11562:SF17">
    <property type="entry name" value="RE54080P-RELATED"/>
    <property type="match status" value="1"/>
</dbReference>
<dbReference type="Gene3D" id="3.40.50.10600">
    <property type="entry name" value="SpoIIaa-like domains"/>
    <property type="match status" value="1"/>
</dbReference>
<evidence type="ECO:0000256" key="3">
    <source>
        <dbReference type="ARBA" id="ARBA00022448"/>
    </source>
</evidence>
<evidence type="ECO:0000256" key="9">
    <source>
        <dbReference type="SAM" id="Phobius"/>
    </source>
</evidence>
<evidence type="ECO:0000256" key="6">
    <source>
        <dbReference type="ARBA" id="ARBA00022989"/>
    </source>
</evidence>
<evidence type="ECO:0000259" key="10">
    <source>
        <dbReference type="Pfam" id="PF01545"/>
    </source>
</evidence>
<evidence type="ECO:0000259" key="11">
    <source>
        <dbReference type="Pfam" id="PF16916"/>
    </source>
</evidence>
<dbReference type="InterPro" id="IPR002524">
    <property type="entry name" value="Cation_efflux"/>
</dbReference>
<dbReference type="InterPro" id="IPR058533">
    <property type="entry name" value="Cation_efflux_TM"/>
</dbReference>
<dbReference type="Pfam" id="PF11964">
    <property type="entry name" value="SpoIIAA-like"/>
    <property type="match status" value="1"/>
</dbReference>
<gene>
    <name evidence="12" type="ORF">ISO4_00132</name>
</gene>
<dbReference type="Gene3D" id="1.20.1510.10">
    <property type="entry name" value="Cation efflux protein transmembrane domain"/>
    <property type="match status" value="1"/>
</dbReference>
<organism evidence="12 13">
    <name type="scientific">Alloalcanivorax venustensis ISO4</name>
    <dbReference type="NCBI Taxonomy" id="1177184"/>
    <lineage>
        <taxon>Bacteria</taxon>
        <taxon>Pseudomonadati</taxon>
        <taxon>Pseudomonadota</taxon>
        <taxon>Gammaproteobacteria</taxon>
        <taxon>Oceanospirillales</taxon>
        <taxon>Alcanivoracaceae</taxon>
        <taxon>Alloalcanivorax</taxon>
    </lineage>
</organism>
<proteinExistence type="inferred from homology"/>
<keyword evidence="8 9" id="KW-0472">Membrane</keyword>
<accession>A0ABS0ABM4</accession>
<reference evidence="12 13" key="1">
    <citation type="submission" date="2012-09" db="EMBL/GenBank/DDBJ databases">
        <title>Genome Sequence of alkane-degrading Bacterium Alcanivorax venustensis ISO4.</title>
        <authorList>
            <person name="Lai Q."/>
            <person name="Shao Z."/>
        </authorList>
    </citation>
    <scope>NUCLEOTIDE SEQUENCE [LARGE SCALE GENOMIC DNA]</scope>
    <source>
        <strain evidence="12 13">ISO4</strain>
    </source>
</reference>
<feature type="transmembrane region" description="Helical" evidence="9">
    <location>
        <begin position="181"/>
        <end position="199"/>
    </location>
</feature>
<comment type="similarity">
    <text evidence="2">Belongs to the cation diffusion facilitator (CDF) transporter (TC 2.A.4) family. SLC30A subfamily.</text>
</comment>
<comment type="caution">
    <text evidence="12">The sequence shown here is derived from an EMBL/GenBank/DDBJ whole genome shotgun (WGS) entry which is preliminary data.</text>
</comment>
<feature type="domain" description="Cation efflux protein transmembrane" evidence="10">
    <location>
        <begin position="21"/>
        <end position="202"/>
    </location>
</feature>
<feature type="transmembrane region" description="Helical" evidence="9">
    <location>
        <begin position="45"/>
        <end position="65"/>
    </location>
</feature>
<dbReference type="InterPro" id="IPR021866">
    <property type="entry name" value="SpoIIAA-like"/>
</dbReference>
<dbReference type="Pfam" id="PF01545">
    <property type="entry name" value="Cation_efflux"/>
    <property type="match status" value="1"/>
</dbReference>
<keyword evidence="5" id="KW-0862">Zinc</keyword>
<dbReference type="InterPro" id="IPR027470">
    <property type="entry name" value="Cation_efflux_CTD"/>
</dbReference>
<dbReference type="PANTHER" id="PTHR11562">
    <property type="entry name" value="CATION EFFLUX PROTEIN/ ZINC TRANSPORTER"/>
    <property type="match status" value="1"/>
</dbReference>
<sequence>MSHDQEHTRIDPASGDRRVSIAIWANGILTVAQVVGGILSGSLALIADALHNFSDMAALVVAFAARKISGRPADERMTFGYGRVEVVAALINYTTLILIGFYLIYEGGMRIINPPEVQGWTVVVLGGIALMVDALTAFLTYSMQKGSVNIRALFLHNLSDAFASIAVVVSGALIILYDMWWMDPAITIGIALYILYLAFTEIDGPIRTLMLGSPPDIDNEAVIDTMANVAGVVDVHHVHLWQMEEHEAAIDCHVVLTADAWSRIEGIKSRIKRQLKERFDIGHSSLEFEHEHSQHENANLYGHGRPGEGDEAHVIEILKDNSDVIGLECRGKLSLDDLKGIHITLHKRLAKAHEPGLVIDLTDFEGYKGLSAIHEDLKMDIAHRSDFDRIAVVGDRKWIELGTSLVSALTSAEMRWFDTCDRDSAVQWASRR</sequence>
<name>A0ABS0ABM4_9GAMM</name>
<evidence type="ECO:0000256" key="1">
    <source>
        <dbReference type="ARBA" id="ARBA00004141"/>
    </source>
</evidence>
<keyword evidence="7" id="KW-0406">Ion transport</keyword>
<dbReference type="Proteomes" id="UP000644441">
    <property type="component" value="Unassembled WGS sequence"/>
</dbReference>